<dbReference type="Proteomes" id="UP000515161">
    <property type="component" value="Unplaced"/>
</dbReference>
<accession>A0A6P8VGZ2</accession>
<organism evidence="1 2">
    <name type="scientific">Gymnodraco acuticeps</name>
    <name type="common">Antarctic dragonfish</name>
    <dbReference type="NCBI Taxonomy" id="8218"/>
    <lineage>
        <taxon>Eukaryota</taxon>
        <taxon>Metazoa</taxon>
        <taxon>Chordata</taxon>
        <taxon>Craniata</taxon>
        <taxon>Vertebrata</taxon>
        <taxon>Euteleostomi</taxon>
        <taxon>Actinopterygii</taxon>
        <taxon>Neopterygii</taxon>
        <taxon>Teleostei</taxon>
        <taxon>Neoteleostei</taxon>
        <taxon>Acanthomorphata</taxon>
        <taxon>Eupercaria</taxon>
        <taxon>Perciformes</taxon>
        <taxon>Notothenioidei</taxon>
        <taxon>Bathydraconidae</taxon>
        <taxon>Gymnodraco</taxon>
    </lineage>
</organism>
<name>A0A6P8VGZ2_GYMAC</name>
<dbReference type="RefSeq" id="XP_034089554.1">
    <property type="nucleotide sequence ID" value="XM_034233663.1"/>
</dbReference>
<dbReference type="InParanoid" id="A0A6P8VGZ2"/>
<keyword evidence="1" id="KW-1185">Reference proteome</keyword>
<dbReference type="GeneID" id="117557708"/>
<sequence>MLEVEVCANELWDLRGPEPAHVDYHEYNSQVTVDCSPAGREAMRESTLMERERAREPVSAMERERTMRNLVDMQRKVEQRQQRDKERQLLRVQEHLSIIQNRKAEEDLLGLKHTDRLRHLTQDLPQEDKNQQKTVVKERLEQLRRERSYVMQSKRARNTAGFKELLGPVALHSRQPNDGAD</sequence>
<proteinExistence type="predicted"/>
<dbReference type="KEGG" id="gacu:117557708"/>
<reference evidence="2" key="1">
    <citation type="submission" date="2025-08" db="UniProtKB">
        <authorList>
            <consortium name="RefSeq"/>
        </authorList>
    </citation>
    <scope>IDENTIFICATION</scope>
</reference>
<evidence type="ECO:0000313" key="1">
    <source>
        <dbReference type="Proteomes" id="UP000515161"/>
    </source>
</evidence>
<gene>
    <name evidence="2" type="primary">LOC117557708</name>
</gene>
<evidence type="ECO:0000313" key="2">
    <source>
        <dbReference type="RefSeq" id="XP_034089554.1"/>
    </source>
</evidence>
<protein>
    <submittedName>
        <fullName evidence="2">RNA-binding protein 25-like isoform X1</fullName>
    </submittedName>
</protein>
<dbReference type="AlphaFoldDB" id="A0A6P8VGZ2"/>
<dbReference type="OrthoDB" id="9909645at2759"/>